<dbReference type="CDD" id="cd11344">
    <property type="entry name" value="AmyAc_GlgE_like"/>
    <property type="match status" value="1"/>
</dbReference>
<feature type="active site" description="Proton donor" evidence="6">
    <location>
        <position position="413"/>
    </location>
</feature>
<comment type="subunit">
    <text evidence="1 6">Homodimer.</text>
</comment>
<dbReference type="GO" id="GO:0004553">
    <property type="term" value="F:hydrolase activity, hydrolyzing O-glycosyl compounds"/>
    <property type="evidence" value="ECO:0007669"/>
    <property type="project" value="InterPro"/>
</dbReference>
<dbReference type="GO" id="GO:0030979">
    <property type="term" value="P:alpha-glucan biosynthetic process"/>
    <property type="evidence" value="ECO:0007669"/>
    <property type="project" value="UniProtKB-UniRule"/>
</dbReference>
<dbReference type="Pfam" id="PF11896">
    <property type="entry name" value="GlgE_dom_N_S"/>
    <property type="match status" value="1"/>
</dbReference>
<dbReference type="Proteomes" id="UP000198210">
    <property type="component" value="Chromosome I"/>
</dbReference>
<dbReference type="Gene3D" id="3.20.20.80">
    <property type="entry name" value="Glycosidases"/>
    <property type="match status" value="1"/>
</dbReference>
<evidence type="ECO:0000259" key="8">
    <source>
        <dbReference type="SMART" id="SM00642"/>
    </source>
</evidence>
<evidence type="ECO:0000256" key="4">
    <source>
        <dbReference type="ARBA" id="ARBA00023277"/>
    </source>
</evidence>
<dbReference type="InterPro" id="IPR006047">
    <property type="entry name" value="GH13_cat_dom"/>
</dbReference>
<feature type="binding site" evidence="6">
    <location>
        <position position="385"/>
    </location>
    <ligand>
        <name>alpha-maltose 1-phosphate</name>
        <dbReference type="ChEBI" id="CHEBI:63576"/>
    </ligand>
</feature>
<feature type="compositionally biased region" description="Low complexity" evidence="7">
    <location>
        <begin position="726"/>
        <end position="755"/>
    </location>
</feature>
<feature type="domain" description="Glycosyl hydrolase family 13 catalytic" evidence="8">
    <location>
        <begin position="196"/>
        <end position="544"/>
    </location>
</feature>
<feature type="site" description="Transition state stabilizer" evidence="6">
    <location>
        <position position="469"/>
    </location>
</feature>
<feature type="binding site" evidence="6">
    <location>
        <position position="314"/>
    </location>
    <ligand>
        <name>alpha-maltose 1-phosphate</name>
        <dbReference type="ChEBI" id="CHEBI:63576"/>
    </ligand>
</feature>
<dbReference type="GO" id="GO:0016758">
    <property type="term" value="F:hexosyltransferase activity"/>
    <property type="evidence" value="ECO:0007669"/>
    <property type="project" value="UniProtKB-UniRule"/>
</dbReference>
<evidence type="ECO:0000313" key="10">
    <source>
        <dbReference type="Proteomes" id="UP000198210"/>
    </source>
</evidence>
<dbReference type="Gene3D" id="2.60.40.1180">
    <property type="entry name" value="Golgi alpha-mannosidase II"/>
    <property type="match status" value="1"/>
</dbReference>
<evidence type="ECO:0000256" key="1">
    <source>
        <dbReference type="ARBA" id="ARBA00011738"/>
    </source>
</evidence>
<comment type="similarity">
    <text evidence="6">Belongs to the glycosyl hydrolase 13 family. GlgE subfamily.</text>
</comment>
<evidence type="ECO:0000256" key="7">
    <source>
        <dbReference type="SAM" id="MobiDB-lite"/>
    </source>
</evidence>
<reference evidence="9 10" key="1">
    <citation type="submission" date="2016-06" db="EMBL/GenBank/DDBJ databases">
        <authorList>
            <person name="Kjaerup R.B."/>
            <person name="Dalgaard T.S."/>
            <person name="Juul-Madsen H.R."/>
        </authorList>
    </citation>
    <scope>NUCLEOTIDE SEQUENCE [LARGE SCALE GENOMIC DNA]</scope>
    <source>
        <strain evidence="9 10">DSM 45097</strain>
    </source>
</reference>
<feature type="binding site" evidence="6">
    <location>
        <begin position="522"/>
        <end position="523"/>
    </location>
    <ligand>
        <name>alpha-maltose 1-phosphate</name>
        <dbReference type="ChEBI" id="CHEBI:63576"/>
    </ligand>
</feature>
<feature type="binding site" evidence="6">
    <location>
        <position position="349"/>
    </location>
    <ligand>
        <name>alpha-maltose 1-phosphate</name>
        <dbReference type="ChEBI" id="CHEBI:63576"/>
    </ligand>
</feature>
<name>A0A1C5HZ38_9ACTN</name>
<dbReference type="HAMAP" id="MF_02124">
    <property type="entry name" value="GlgE"/>
    <property type="match status" value="1"/>
</dbReference>
<keyword evidence="4 6" id="KW-0119">Carbohydrate metabolism</keyword>
<dbReference type="InterPro" id="IPR017853">
    <property type="entry name" value="GH"/>
</dbReference>
<feature type="region of interest" description="Disordered" evidence="7">
    <location>
        <begin position="663"/>
        <end position="784"/>
    </location>
</feature>
<comment type="catalytic activity">
    <reaction evidence="5 6">
        <text>alpha-maltose 1-phosphate + [(1-&gt;4)-alpha-D-glucosyl](n) = [(1-&gt;4)-alpha-D-glucosyl](n+2) + phosphate</text>
        <dbReference type="Rhea" id="RHEA:42692"/>
        <dbReference type="Rhea" id="RHEA-COMP:9584"/>
        <dbReference type="Rhea" id="RHEA-COMP:10183"/>
        <dbReference type="ChEBI" id="CHEBI:15444"/>
        <dbReference type="ChEBI" id="CHEBI:43474"/>
        <dbReference type="ChEBI" id="CHEBI:63576"/>
        <dbReference type="EC" id="2.4.99.16"/>
    </reaction>
</comment>
<dbReference type="AlphaFoldDB" id="A0A1C5HZ38"/>
<keyword evidence="2 6" id="KW-0328">Glycosyltransferase</keyword>
<dbReference type="InterPro" id="IPR013780">
    <property type="entry name" value="Glyco_hydro_b"/>
</dbReference>
<accession>A0A1C5HZ38</accession>
<comment type="function">
    <text evidence="6">Maltosyltransferase that uses maltose 1-phosphate (M1P) as the sugar donor to elongate linear or branched alpha-(1-&gt;4)-glucans. Is involved in a branched alpha-glucan biosynthetic pathway from trehalose, together with TreS, Mak and GlgB.</text>
</comment>
<dbReference type="Gene3D" id="2.60.40.10">
    <property type="entry name" value="Immunoglobulins"/>
    <property type="match status" value="1"/>
</dbReference>
<organism evidence="9 10">
    <name type="scientific">Micromonospora siamensis</name>
    <dbReference type="NCBI Taxonomy" id="299152"/>
    <lineage>
        <taxon>Bacteria</taxon>
        <taxon>Bacillati</taxon>
        <taxon>Actinomycetota</taxon>
        <taxon>Actinomycetes</taxon>
        <taxon>Micromonosporales</taxon>
        <taxon>Micromonosporaceae</taxon>
        <taxon>Micromonospora</taxon>
    </lineage>
</organism>
<dbReference type="InterPro" id="IPR026585">
    <property type="entry name" value="GlgE"/>
</dbReference>
<evidence type="ECO:0000256" key="3">
    <source>
        <dbReference type="ARBA" id="ARBA00022679"/>
    </source>
</evidence>
<protein>
    <recommendedName>
        <fullName evidence="6">Alpha-1,4-glucan:maltose-1-phosphate maltosyltransferase</fullName>
        <shortName evidence="6">GMPMT</shortName>
        <ecNumber evidence="6">2.4.99.16</ecNumber>
    </recommendedName>
    <alternativeName>
        <fullName evidence="6">(1-&gt;4)-alpha-D-glucan:maltose-1-phosphate alpha-D-maltosyltransferase</fullName>
    </alternativeName>
</protein>
<dbReference type="SMART" id="SM00642">
    <property type="entry name" value="Aamy"/>
    <property type="match status" value="1"/>
</dbReference>
<evidence type="ECO:0000256" key="2">
    <source>
        <dbReference type="ARBA" id="ARBA00022676"/>
    </source>
</evidence>
<dbReference type="SUPFAM" id="SSF51445">
    <property type="entry name" value="(Trans)glycosidases"/>
    <property type="match status" value="1"/>
</dbReference>
<dbReference type="EMBL" id="LT607751">
    <property type="protein sequence ID" value="SCG51268.1"/>
    <property type="molecule type" value="Genomic_DNA"/>
</dbReference>
<dbReference type="Pfam" id="PF21702">
    <property type="entry name" value="GLGE_C"/>
    <property type="match status" value="1"/>
</dbReference>
<evidence type="ECO:0000256" key="5">
    <source>
        <dbReference type="ARBA" id="ARBA00048735"/>
    </source>
</evidence>
<feature type="binding site" evidence="6">
    <location>
        <position position="254"/>
    </location>
    <ligand>
        <name>alpha-maltose 1-phosphate</name>
        <dbReference type="ChEBI" id="CHEBI:63576"/>
    </ligand>
</feature>
<dbReference type="Gene3D" id="1.20.58.80">
    <property type="entry name" value="Phosphotransferase system, lactose/cellobiose-type IIA subunit"/>
    <property type="match status" value="1"/>
</dbReference>
<dbReference type="EC" id="2.4.99.16" evidence="6"/>
<dbReference type="InterPro" id="IPR049171">
    <property type="entry name" value="GLGE_C"/>
</dbReference>
<dbReference type="PANTHER" id="PTHR47786">
    <property type="entry name" value="ALPHA-1,4-GLUCAN:MALTOSE-1-PHOSPHATE MALTOSYLTRANSFERASE"/>
    <property type="match status" value="1"/>
</dbReference>
<keyword evidence="3 6" id="KW-0808">Transferase</keyword>
<dbReference type="InterPro" id="IPR013783">
    <property type="entry name" value="Ig-like_fold"/>
</dbReference>
<feature type="compositionally biased region" description="Basic residues" evidence="7">
    <location>
        <begin position="756"/>
        <end position="769"/>
    </location>
</feature>
<dbReference type="PANTHER" id="PTHR47786:SF2">
    <property type="entry name" value="GLYCOSYL HYDROLASE FAMILY 13 CATALYTIC DOMAIN-CONTAINING PROTEIN"/>
    <property type="match status" value="1"/>
</dbReference>
<sequence length="784" mass="84965">MSGRFPIEDVSPSVACGRYPAKAVVGEVVPVSARAYREGHDALGCNVVWRGPDGAARPFTRMRAGEPGQDTWHATIRPDAVGDWVFTVEAFQDPYLTWQNAVTKKIAAGQGPADLANDLAEGVRVLTAALDLVPAADVERVRAAVAALEDTALDLPRRVAPALELAELIWDHPVRELVTTGVEHRLWVDRPRALFSAWYEFFPRSEGAVAATVDSPARSGTFATATERLPGVAAMGFDVLYLPPIHPIGRVNRKGPNNALTAGPDDVGSPWAIGAAEGGHDAIHPDLGTPADFRAFVAAAAEEGLEVAMDLALQCAPDHPWVTEHPEWFTTRADGSIAYAENPPKKYQDIYPLNFDNDPEGIRAEVLRVVLHWVGEGIRIFRVDNPHTKPFDFWHWLIAEVKKVDPDVLFLAEAFTRPAIMHGLGKVGFTQSYTYFTWRTSAAEMRAYCEELVAAADYMRPNFWPNTPDILHESLQHGGPPMFKIRAVLAALLSPSWGMYAGFELFEHVARPGAEEYLDNEKYELRPRDWAAAETHGRSLAPFITTLNRVRQENPALHRLRNLRFHDIDNPALLCWSKHDPETGNTVIVVCSFDPQTVQWGNTTLDMPALGFDWHERFTVHDELTGASYDWGQRNAVRLDPYLQPAHVLTVRRPAVPAEPVAATAPAELTIEDVPDDLSGGTAPTGPVDGPPRAGGTGHGPAPGPASRAPDGPRAAPDAQADRDSSVAGPGAPADSGPPAAGPGAPTAAQAAAVPRPRRGKGGKGRKRGAAQPTNAPKDTRWTS</sequence>
<proteinExistence type="inferred from homology"/>
<gene>
    <name evidence="6" type="primary">glgE</name>
    <name evidence="9" type="ORF">GA0074704_2617</name>
</gene>
<evidence type="ECO:0000313" key="9">
    <source>
        <dbReference type="EMBL" id="SCG51268.1"/>
    </source>
</evidence>
<evidence type="ECO:0000256" key="6">
    <source>
        <dbReference type="HAMAP-Rule" id="MF_02124"/>
    </source>
</evidence>
<keyword evidence="10" id="KW-1185">Reference proteome</keyword>
<feature type="active site" description="Nucleophile" evidence="6">
    <location>
        <position position="384"/>
    </location>
</feature>
<feature type="compositionally biased region" description="Low complexity" evidence="7">
    <location>
        <begin position="705"/>
        <end position="719"/>
    </location>
</feature>
<dbReference type="InterPro" id="IPR021828">
    <property type="entry name" value="GlgE_dom_N/S"/>
</dbReference>